<evidence type="ECO:0000313" key="2">
    <source>
        <dbReference type="EMBL" id="KAL3503653.1"/>
    </source>
</evidence>
<evidence type="ECO:0000259" key="1">
    <source>
        <dbReference type="Pfam" id="PF13966"/>
    </source>
</evidence>
<feature type="domain" description="Reverse transcriptase zinc-binding" evidence="1">
    <location>
        <begin position="79"/>
        <end position="167"/>
    </location>
</feature>
<dbReference type="EMBL" id="JBJUIK010000015">
    <property type="protein sequence ID" value="KAL3503653.1"/>
    <property type="molecule type" value="Genomic_DNA"/>
</dbReference>
<accession>A0ABD2Y835</accession>
<reference evidence="2 3" key="1">
    <citation type="submission" date="2024-11" db="EMBL/GenBank/DDBJ databases">
        <title>A near-complete genome assembly of Cinchona calisaya.</title>
        <authorList>
            <person name="Lian D.C."/>
            <person name="Zhao X.W."/>
            <person name="Wei L."/>
        </authorList>
    </citation>
    <scope>NUCLEOTIDE SEQUENCE [LARGE SCALE GENOMIC DNA]</scope>
    <source>
        <tissue evidence="2">Nenye</tissue>
    </source>
</reference>
<protein>
    <recommendedName>
        <fullName evidence="1">Reverse transcriptase zinc-binding domain-containing protein</fullName>
    </recommendedName>
</protein>
<evidence type="ECO:0000313" key="3">
    <source>
        <dbReference type="Proteomes" id="UP001630127"/>
    </source>
</evidence>
<proteinExistence type="predicted"/>
<dbReference type="AlphaFoldDB" id="A0ABD2Y835"/>
<gene>
    <name evidence="2" type="ORF">ACH5RR_038102</name>
</gene>
<comment type="caution">
    <text evidence="2">The sequence shown here is derived from an EMBL/GenBank/DDBJ whole genome shotgun (WGS) entry which is preliminary data.</text>
</comment>
<dbReference type="InterPro" id="IPR026960">
    <property type="entry name" value="RVT-Znf"/>
</dbReference>
<name>A0ABD2Y835_9GENT</name>
<keyword evidence="3" id="KW-1185">Reference proteome</keyword>
<dbReference type="Pfam" id="PF13966">
    <property type="entry name" value="zf-RVT"/>
    <property type="match status" value="1"/>
</dbReference>
<dbReference type="Proteomes" id="UP001630127">
    <property type="component" value="Unassembled WGS sequence"/>
</dbReference>
<sequence>MDKWFGECFLRSILHGPLTHGEDLITINQVFSDNQGWNFSLISLELPLDILNSISAIPRQVYTNVENTLCWGNDISGKFNTKETYDLCLNLHGKLPPLQAPNAWIWKLKTSNKIKHFFWLCAQDRLPTKSLLFKRNILPDANCCCYSHSFENFEHVLRSCPKALSFWQVCMLPNFNSNLFQLHFLDW</sequence>
<organism evidence="2 3">
    <name type="scientific">Cinchona calisaya</name>
    <dbReference type="NCBI Taxonomy" id="153742"/>
    <lineage>
        <taxon>Eukaryota</taxon>
        <taxon>Viridiplantae</taxon>
        <taxon>Streptophyta</taxon>
        <taxon>Embryophyta</taxon>
        <taxon>Tracheophyta</taxon>
        <taxon>Spermatophyta</taxon>
        <taxon>Magnoliopsida</taxon>
        <taxon>eudicotyledons</taxon>
        <taxon>Gunneridae</taxon>
        <taxon>Pentapetalae</taxon>
        <taxon>asterids</taxon>
        <taxon>lamiids</taxon>
        <taxon>Gentianales</taxon>
        <taxon>Rubiaceae</taxon>
        <taxon>Cinchonoideae</taxon>
        <taxon>Cinchoneae</taxon>
        <taxon>Cinchona</taxon>
    </lineage>
</organism>